<evidence type="ECO:0000259" key="2">
    <source>
        <dbReference type="Pfam" id="PF04773"/>
    </source>
</evidence>
<dbReference type="PANTHER" id="PTHR30273">
    <property type="entry name" value="PERIPLASMIC SIGNAL SENSOR AND SIGMA FACTOR ACTIVATOR FECR-RELATED"/>
    <property type="match status" value="1"/>
</dbReference>
<dbReference type="InterPro" id="IPR032508">
    <property type="entry name" value="FecR_C"/>
</dbReference>
<dbReference type="RefSeq" id="WP_172664902.1">
    <property type="nucleotide sequence ID" value="NZ_FNGY01000004.1"/>
</dbReference>
<proteinExistence type="predicted"/>
<evidence type="ECO:0000256" key="1">
    <source>
        <dbReference type="SAM" id="Phobius"/>
    </source>
</evidence>
<keyword evidence="5" id="KW-1185">Reference proteome</keyword>
<gene>
    <name evidence="4" type="ORF">SAMN05421820_104128</name>
</gene>
<dbReference type="AlphaFoldDB" id="A0A1G9UC13"/>
<evidence type="ECO:0000259" key="3">
    <source>
        <dbReference type="Pfam" id="PF16344"/>
    </source>
</evidence>
<dbReference type="Gene3D" id="2.60.120.1440">
    <property type="match status" value="1"/>
</dbReference>
<dbReference type="Pfam" id="PF16344">
    <property type="entry name" value="FecR_C"/>
    <property type="match status" value="1"/>
</dbReference>
<organism evidence="4 5">
    <name type="scientific">Pedobacter steynii</name>
    <dbReference type="NCBI Taxonomy" id="430522"/>
    <lineage>
        <taxon>Bacteria</taxon>
        <taxon>Pseudomonadati</taxon>
        <taxon>Bacteroidota</taxon>
        <taxon>Sphingobacteriia</taxon>
        <taxon>Sphingobacteriales</taxon>
        <taxon>Sphingobacteriaceae</taxon>
        <taxon>Pedobacter</taxon>
    </lineage>
</organism>
<dbReference type="PANTHER" id="PTHR30273:SF2">
    <property type="entry name" value="PROTEIN FECR"/>
    <property type="match status" value="1"/>
</dbReference>
<name>A0A1G9UC13_9SPHI</name>
<evidence type="ECO:0000313" key="4">
    <source>
        <dbReference type="EMBL" id="SDM57402.1"/>
    </source>
</evidence>
<sequence length="319" mass="35744">METEEINSLLAKHFAKETDTAEELIVLEWIKSNPEEYLSLKILWADSHVAQHPQLFSADKSWGKVAGQIGFGEQSALPLVKRKKTGYWLAAASIIAIISVALFFYATSSVTLSTQLAEIKNITLSDGTTVTLNENSRLSYPRYFFSKRNIELEGEAFFDVKHDVKRPFKVQTKQFLVNVLGTSFLVKSIENTIIVNVKSGKVAVKNIGSKDQLTLLGGEGAQLVSGALQKQTLRDENYLAWKTKELSFTDIPLAEVFRTLENYYHVRITTDGTHPSNCKVTTKFKNETLEDVLKELELLFGFNHKTKGNTVSISAITCR</sequence>
<feature type="transmembrane region" description="Helical" evidence="1">
    <location>
        <begin position="87"/>
        <end position="106"/>
    </location>
</feature>
<evidence type="ECO:0000313" key="5">
    <source>
        <dbReference type="Proteomes" id="UP000183200"/>
    </source>
</evidence>
<dbReference type="GO" id="GO:0016989">
    <property type="term" value="F:sigma factor antagonist activity"/>
    <property type="evidence" value="ECO:0007669"/>
    <property type="project" value="TreeGrafter"/>
</dbReference>
<dbReference type="Pfam" id="PF04773">
    <property type="entry name" value="FecR"/>
    <property type="match status" value="1"/>
</dbReference>
<dbReference type="PIRSF" id="PIRSF018266">
    <property type="entry name" value="FecR"/>
    <property type="match status" value="1"/>
</dbReference>
<reference evidence="5" key="1">
    <citation type="submission" date="2016-10" db="EMBL/GenBank/DDBJ databases">
        <authorList>
            <person name="Varghese N."/>
            <person name="Submissions S."/>
        </authorList>
    </citation>
    <scope>NUCLEOTIDE SEQUENCE [LARGE SCALE GENOMIC DNA]</scope>
    <source>
        <strain evidence="5">DSM 19110</strain>
    </source>
</reference>
<dbReference type="EMBL" id="FNGY01000004">
    <property type="protein sequence ID" value="SDM57402.1"/>
    <property type="molecule type" value="Genomic_DNA"/>
</dbReference>
<keyword evidence="1" id="KW-0472">Membrane</keyword>
<keyword evidence="1" id="KW-1133">Transmembrane helix</keyword>
<keyword evidence="1" id="KW-0812">Transmembrane</keyword>
<dbReference type="InterPro" id="IPR012373">
    <property type="entry name" value="Ferrdict_sens_TM"/>
</dbReference>
<dbReference type="InterPro" id="IPR006860">
    <property type="entry name" value="FecR"/>
</dbReference>
<accession>A0A1G9UC13</accession>
<feature type="domain" description="Protein FecR C-terminal" evidence="3">
    <location>
        <begin position="246"/>
        <end position="313"/>
    </location>
</feature>
<protein>
    <submittedName>
        <fullName evidence="4">Ferric-dicitrate binding protein FerR, regulates iron transport through sigma-19</fullName>
    </submittedName>
</protein>
<dbReference type="Proteomes" id="UP000183200">
    <property type="component" value="Unassembled WGS sequence"/>
</dbReference>
<feature type="domain" description="FecR protein" evidence="2">
    <location>
        <begin position="111"/>
        <end position="202"/>
    </location>
</feature>
<dbReference type="Gene3D" id="3.55.50.30">
    <property type="match status" value="1"/>
</dbReference>